<dbReference type="Ensembl" id="ENSKMAT00000026059.1">
    <property type="protein sequence ID" value="ENSKMAP00000025736.1"/>
    <property type="gene ID" value="ENSKMAG00000019073.1"/>
</dbReference>
<sequence>LFFLSVCSFAERPAEAMRNYLKERGDQTVMILHAKVAQKSYGNEKR</sequence>
<dbReference type="GO" id="GO:0005634">
    <property type="term" value="C:nucleus"/>
    <property type="evidence" value="ECO:0007669"/>
    <property type="project" value="InterPro"/>
</dbReference>
<evidence type="ECO:0000259" key="1">
    <source>
        <dbReference type="Pfam" id="PF09271"/>
    </source>
</evidence>
<dbReference type="InterPro" id="IPR040159">
    <property type="entry name" value="CLS_fam"/>
</dbReference>
<dbReference type="Proteomes" id="UP000264800">
    <property type="component" value="Unplaced"/>
</dbReference>
<evidence type="ECO:0000313" key="3">
    <source>
        <dbReference type="Proteomes" id="UP000264800"/>
    </source>
</evidence>
<dbReference type="STRING" id="37003.ENSKMAP00000025736"/>
<evidence type="ECO:0000313" key="2">
    <source>
        <dbReference type="Ensembl" id="ENSKMAP00000025736.1"/>
    </source>
</evidence>
<keyword evidence="3" id="KW-1185">Reference proteome</keyword>
<dbReference type="SUPFAM" id="SSF49417">
    <property type="entry name" value="p53-like transcription factors"/>
    <property type="match status" value="1"/>
</dbReference>
<dbReference type="InterPro" id="IPR008967">
    <property type="entry name" value="p53-like_TF_DNA-bd_sf"/>
</dbReference>
<name>A0A3Q3B9K2_KRYMA</name>
<reference evidence="2" key="2">
    <citation type="submission" date="2025-09" db="UniProtKB">
        <authorList>
            <consortium name="Ensembl"/>
        </authorList>
    </citation>
    <scope>IDENTIFICATION</scope>
</reference>
<dbReference type="Pfam" id="PF09271">
    <property type="entry name" value="LAG1-DNAbind"/>
    <property type="match status" value="1"/>
</dbReference>
<dbReference type="InterPro" id="IPR015351">
    <property type="entry name" value="RBP-J/Cbf11/Cbf12_DNA-bd"/>
</dbReference>
<dbReference type="AlphaFoldDB" id="A0A3Q3B9K2"/>
<reference evidence="2" key="1">
    <citation type="submission" date="2025-08" db="UniProtKB">
        <authorList>
            <consortium name="Ensembl"/>
        </authorList>
    </citation>
    <scope>IDENTIFICATION</scope>
</reference>
<dbReference type="Gene3D" id="2.60.40.1450">
    <property type="entry name" value="LAG1, DNA binding domain"/>
    <property type="match status" value="1"/>
</dbReference>
<dbReference type="GO" id="GO:0003677">
    <property type="term" value="F:DNA binding"/>
    <property type="evidence" value="ECO:0007669"/>
    <property type="project" value="InterPro"/>
</dbReference>
<dbReference type="GO" id="GO:0001228">
    <property type="term" value="F:DNA-binding transcription activator activity, RNA polymerase II-specific"/>
    <property type="evidence" value="ECO:0007669"/>
    <property type="project" value="InterPro"/>
</dbReference>
<feature type="domain" description="RBP-J/Cbf11/Cbf12 DNA binding" evidence="1">
    <location>
        <begin position="29"/>
        <end position="46"/>
    </location>
</feature>
<dbReference type="PANTHER" id="PTHR10665">
    <property type="entry name" value="RECOMBINING BINDING PROTEIN SUPPRESSOR OF HAIRLESS"/>
    <property type="match status" value="1"/>
</dbReference>
<dbReference type="GeneTree" id="ENSGT00980000201267"/>
<dbReference type="InterPro" id="IPR037095">
    <property type="entry name" value="RBP-J/Cbf11_DNA-bd_sf"/>
</dbReference>
<protein>
    <recommendedName>
        <fullName evidence="1">RBP-J/Cbf11/Cbf12 DNA binding domain-containing protein</fullName>
    </recommendedName>
</protein>
<accession>A0A3Q3B9K2</accession>
<proteinExistence type="predicted"/>
<organism evidence="2 3">
    <name type="scientific">Kryptolebias marmoratus</name>
    <name type="common">Mangrove killifish</name>
    <name type="synonym">Rivulus marmoratus</name>
    <dbReference type="NCBI Taxonomy" id="37003"/>
    <lineage>
        <taxon>Eukaryota</taxon>
        <taxon>Metazoa</taxon>
        <taxon>Chordata</taxon>
        <taxon>Craniata</taxon>
        <taxon>Vertebrata</taxon>
        <taxon>Euteleostomi</taxon>
        <taxon>Actinopterygii</taxon>
        <taxon>Neopterygii</taxon>
        <taxon>Teleostei</taxon>
        <taxon>Neoteleostei</taxon>
        <taxon>Acanthomorphata</taxon>
        <taxon>Ovalentaria</taxon>
        <taxon>Atherinomorphae</taxon>
        <taxon>Cyprinodontiformes</taxon>
        <taxon>Rivulidae</taxon>
        <taxon>Kryptolebias</taxon>
    </lineage>
</organism>